<dbReference type="CDD" id="cd06342">
    <property type="entry name" value="PBP1_ABC_LIVBP-like"/>
    <property type="match status" value="1"/>
</dbReference>
<dbReference type="InterPro" id="IPR028082">
    <property type="entry name" value="Peripla_BP_I"/>
</dbReference>
<evidence type="ECO:0000256" key="3">
    <source>
        <dbReference type="ARBA" id="ARBA00022729"/>
    </source>
</evidence>
<evidence type="ECO:0000256" key="1">
    <source>
        <dbReference type="ARBA" id="ARBA00010062"/>
    </source>
</evidence>
<comment type="similarity">
    <text evidence="1">Belongs to the leucine-binding protein family.</text>
</comment>
<feature type="compositionally biased region" description="Low complexity" evidence="5">
    <location>
        <begin position="413"/>
        <end position="431"/>
    </location>
</feature>
<evidence type="ECO:0000313" key="7">
    <source>
        <dbReference type="EMBL" id="QJR09162.1"/>
    </source>
</evidence>
<dbReference type="RefSeq" id="WP_171088855.1">
    <property type="nucleotide sequence ID" value="NZ_CP053069.1"/>
</dbReference>
<keyword evidence="3" id="KW-0732">Signal</keyword>
<proteinExistence type="inferred from homology"/>
<dbReference type="PRINTS" id="PR00337">
    <property type="entry name" value="LEUILEVALBP"/>
</dbReference>
<protein>
    <recommendedName>
        <fullName evidence="6">Leucine-binding protein domain-containing protein</fullName>
    </recommendedName>
</protein>
<feature type="domain" description="Leucine-binding protein" evidence="6">
    <location>
        <begin position="43"/>
        <end position="383"/>
    </location>
</feature>
<name>A0A6M4GPP6_9PROT</name>
<feature type="region of interest" description="Disordered" evidence="5">
    <location>
        <begin position="413"/>
        <end position="447"/>
    </location>
</feature>
<dbReference type="PROSITE" id="PS51257">
    <property type="entry name" value="PROKAR_LIPOPROTEIN"/>
    <property type="match status" value="1"/>
</dbReference>
<dbReference type="InterPro" id="IPR028081">
    <property type="entry name" value="Leu-bd"/>
</dbReference>
<organism evidence="7 8">
    <name type="scientific">Usitatibacter rugosus</name>
    <dbReference type="NCBI Taxonomy" id="2732067"/>
    <lineage>
        <taxon>Bacteria</taxon>
        <taxon>Pseudomonadati</taxon>
        <taxon>Pseudomonadota</taxon>
        <taxon>Betaproteobacteria</taxon>
        <taxon>Nitrosomonadales</taxon>
        <taxon>Usitatibacteraceae</taxon>
        <taxon>Usitatibacter</taxon>
    </lineage>
</organism>
<dbReference type="Gene3D" id="3.40.50.2300">
    <property type="match status" value="2"/>
</dbReference>
<dbReference type="AlphaFoldDB" id="A0A6M4GPP6"/>
<evidence type="ECO:0000259" key="6">
    <source>
        <dbReference type="Pfam" id="PF13458"/>
    </source>
</evidence>
<accession>A0A6M4GPP6</accession>
<keyword evidence="2" id="KW-0813">Transport</keyword>
<gene>
    <name evidence="7" type="ORF">DSM104443_00198</name>
</gene>
<evidence type="ECO:0000256" key="2">
    <source>
        <dbReference type="ARBA" id="ARBA00022448"/>
    </source>
</evidence>
<dbReference type="Pfam" id="PF13458">
    <property type="entry name" value="Peripla_BP_6"/>
    <property type="match status" value="1"/>
</dbReference>
<evidence type="ECO:0000313" key="8">
    <source>
        <dbReference type="Proteomes" id="UP000501534"/>
    </source>
</evidence>
<dbReference type="KEGG" id="uru:DSM104443_00198"/>
<dbReference type="PANTHER" id="PTHR47151">
    <property type="entry name" value="LEU/ILE/VAL-BINDING ABC TRANSPORTER SUBUNIT"/>
    <property type="match status" value="1"/>
</dbReference>
<evidence type="ECO:0000256" key="4">
    <source>
        <dbReference type="ARBA" id="ARBA00022970"/>
    </source>
</evidence>
<dbReference type="InterPro" id="IPR000709">
    <property type="entry name" value="Leu_Ile_Val-bd"/>
</dbReference>
<keyword evidence="8" id="KW-1185">Reference proteome</keyword>
<dbReference type="SUPFAM" id="SSF53822">
    <property type="entry name" value="Periplasmic binding protein-like I"/>
    <property type="match status" value="1"/>
</dbReference>
<dbReference type="EMBL" id="CP053069">
    <property type="protein sequence ID" value="QJR09162.1"/>
    <property type="molecule type" value="Genomic_DNA"/>
</dbReference>
<keyword evidence="4" id="KW-0029">Amino-acid transport</keyword>
<evidence type="ECO:0000256" key="5">
    <source>
        <dbReference type="SAM" id="MobiDB-lite"/>
    </source>
</evidence>
<dbReference type="Proteomes" id="UP000501534">
    <property type="component" value="Chromosome"/>
</dbReference>
<dbReference type="GO" id="GO:0006865">
    <property type="term" value="P:amino acid transport"/>
    <property type="evidence" value="ECO:0007669"/>
    <property type="project" value="UniProtKB-KW"/>
</dbReference>
<dbReference type="PANTHER" id="PTHR47151:SF2">
    <property type="entry name" value="AMINO ACID BINDING PROTEIN"/>
    <property type="match status" value="1"/>
</dbReference>
<reference evidence="7 8" key="1">
    <citation type="submission" date="2020-04" db="EMBL/GenBank/DDBJ databases">
        <title>Usitatibacter rugosus gen. nov., sp. nov. and Usitatibacter palustris sp. nov., novel members of Usitatibacteraceae fam. nov. within the order Nitrosomonadales isolated from soil.</title>
        <authorList>
            <person name="Huber K.J."/>
            <person name="Neumann-Schaal M."/>
            <person name="Geppert A."/>
            <person name="Luckner M."/>
            <person name="Wanner G."/>
            <person name="Overmann J."/>
        </authorList>
    </citation>
    <scope>NUCLEOTIDE SEQUENCE [LARGE SCALE GENOMIC DNA]</scope>
    <source>
        <strain evidence="7 8">0125_3</strain>
    </source>
</reference>
<sequence length="447" mass="45465">MNSSFKLALAVAAAIAVASCGKKEEAPAPKAADAKPAAPAGLTVTIAHAGPLTGSIAHLGKDDENGVALAVENANKAGIKLGGQPVTFKMVSEDDQADPKVGTTVAQKLVDAKVAAVVGHLNSGVTIPASDIYAKAGIPVISGSATNPTLTERGLKNVFRTVGRDDQQGPAIAAYIAGELKGKKVAIIDDKTAYGEGIANEVEKTLKAAKVNIVARERTTDKETDFKSILTKIKGKSPDVVFHGGMDATGGPMLKQARELGIKAVFAFGDGACTNEMSKLAGPASEGMACSQAGLPAEAASKEFKDQFTAKYGEIKQYAPYFYDGAMAMIEAMKKADSADPAKFVPMINQVSFTGSTGKVEFDAKGDRKDAEMTIFRMGKDGKIAPVAIVKNGVSAPFVAAAAPAPAAAAPAAAAPASAAGAPGTAPADAGKSQVPAAPGKVEEKKK</sequence>